<dbReference type="InterPro" id="IPR011009">
    <property type="entry name" value="Kinase-like_dom_sf"/>
</dbReference>
<protein>
    <submittedName>
        <fullName evidence="8">Serine/threonine protein kinase</fullName>
    </submittedName>
</protein>
<accession>A0A9D1NLL9</accession>
<evidence type="ECO:0000313" key="8">
    <source>
        <dbReference type="EMBL" id="HIV04876.1"/>
    </source>
</evidence>
<keyword evidence="1" id="KW-0808">Transferase</keyword>
<gene>
    <name evidence="8" type="ORF">IAC75_07015</name>
</gene>
<dbReference type="InterPro" id="IPR017441">
    <property type="entry name" value="Protein_kinase_ATP_BS"/>
</dbReference>
<evidence type="ECO:0000256" key="5">
    <source>
        <dbReference type="PROSITE-ProRule" id="PRU10141"/>
    </source>
</evidence>
<keyword evidence="2 5" id="KW-0547">Nucleotide-binding</keyword>
<feature type="domain" description="Protein kinase" evidence="7">
    <location>
        <begin position="17"/>
        <end position="325"/>
    </location>
</feature>
<keyword evidence="6" id="KW-0472">Membrane</keyword>
<keyword evidence="3 8" id="KW-0418">Kinase</keyword>
<keyword evidence="8" id="KW-0723">Serine/threonine-protein kinase</keyword>
<dbReference type="SUPFAM" id="SSF56112">
    <property type="entry name" value="Protein kinase-like (PK-like)"/>
    <property type="match status" value="1"/>
</dbReference>
<dbReference type="EMBL" id="DVOG01000186">
    <property type="protein sequence ID" value="HIV04876.1"/>
    <property type="molecule type" value="Genomic_DNA"/>
</dbReference>
<name>A0A9D1NLL9_9BACT</name>
<dbReference type="PROSITE" id="PS00107">
    <property type="entry name" value="PROTEIN_KINASE_ATP"/>
    <property type="match status" value="1"/>
</dbReference>
<dbReference type="Gene3D" id="1.10.510.10">
    <property type="entry name" value="Transferase(Phosphotransferase) domain 1"/>
    <property type="match status" value="1"/>
</dbReference>
<dbReference type="Pfam" id="PF00069">
    <property type="entry name" value="Pkinase"/>
    <property type="match status" value="1"/>
</dbReference>
<dbReference type="Gene3D" id="3.30.200.20">
    <property type="entry name" value="Phosphorylase Kinase, domain 1"/>
    <property type="match status" value="1"/>
</dbReference>
<feature type="binding site" evidence="5">
    <location>
        <position position="46"/>
    </location>
    <ligand>
        <name>ATP</name>
        <dbReference type="ChEBI" id="CHEBI:30616"/>
    </ligand>
</feature>
<keyword evidence="6" id="KW-0812">Transmembrane</keyword>
<dbReference type="PANTHER" id="PTHR43289:SF34">
    <property type="entry name" value="SERINE_THREONINE-PROTEIN KINASE YBDM-RELATED"/>
    <property type="match status" value="1"/>
</dbReference>
<keyword evidence="4 5" id="KW-0067">ATP-binding</keyword>
<evidence type="ECO:0000256" key="6">
    <source>
        <dbReference type="SAM" id="Phobius"/>
    </source>
</evidence>
<evidence type="ECO:0000256" key="4">
    <source>
        <dbReference type="ARBA" id="ARBA00022840"/>
    </source>
</evidence>
<evidence type="ECO:0000313" key="9">
    <source>
        <dbReference type="Proteomes" id="UP000886812"/>
    </source>
</evidence>
<dbReference type="AlphaFoldDB" id="A0A9D1NLL9"/>
<evidence type="ECO:0000256" key="3">
    <source>
        <dbReference type="ARBA" id="ARBA00022777"/>
    </source>
</evidence>
<keyword evidence="6" id="KW-1133">Transmembrane helix</keyword>
<dbReference type="PROSITE" id="PS50011">
    <property type="entry name" value="PROTEIN_KINASE_DOM"/>
    <property type="match status" value="1"/>
</dbReference>
<dbReference type="InterPro" id="IPR000719">
    <property type="entry name" value="Prot_kinase_dom"/>
</dbReference>
<organism evidence="8 9">
    <name type="scientific">Candidatus Spyradosoma merdigallinarum</name>
    <dbReference type="NCBI Taxonomy" id="2840950"/>
    <lineage>
        <taxon>Bacteria</taxon>
        <taxon>Pseudomonadati</taxon>
        <taxon>Verrucomicrobiota</taxon>
        <taxon>Opitutia</taxon>
        <taxon>Opitutia incertae sedis</taxon>
        <taxon>Candidatus Spyradosoma</taxon>
    </lineage>
</organism>
<dbReference type="GO" id="GO:0004674">
    <property type="term" value="F:protein serine/threonine kinase activity"/>
    <property type="evidence" value="ECO:0007669"/>
    <property type="project" value="UniProtKB-KW"/>
</dbReference>
<dbReference type="GO" id="GO:0005524">
    <property type="term" value="F:ATP binding"/>
    <property type="evidence" value="ECO:0007669"/>
    <property type="project" value="UniProtKB-UniRule"/>
</dbReference>
<dbReference type="PANTHER" id="PTHR43289">
    <property type="entry name" value="MITOGEN-ACTIVATED PROTEIN KINASE KINASE KINASE 20-RELATED"/>
    <property type="match status" value="1"/>
</dbReference>
<dbReference type="Proteomes" id="UP000886812">
    <property type="component" value="Unassembled WGS sequence"/>
</dbReference>
<evidence type="ECO:0000256" key="1">
    <source>
        <dbReference type="ARBA" id="ARBA00022679"/>
    </source>
</evidence>
<comment type="caution">
    <text evidence="8">The sequence shown here is derived from an EMBL/GenBank/DDBJ whole genome shotgun (WGS) entry which is preliminary data.</text>
</comment>
<evidence type="ECO:0000259" key="7">
    <source>
        <dbReference type="PROSITE" id="PS50011"/>
    </source>
</evidence>
<feature type="non-terminal residue" evidence="8">
    <location>
        <position position="362"/>
    </location>
</feature>
<reference evidence="8" key="1">
    <citation type="submission" date="2020-10" db="EMBL/GenBank/DDBJ databases">
        <authorList>
            <person name="Gilroy R."/>
        </authorList>
    </citation>
    <scope>NUCLEOTIDE SEQUENCE</scope>
    <source>
        <strain evidence="8">10669</strain>
    </source>
</reference>
<dbReference type="CDD" id="cd14014">
    <property type="entry name" value="STKc_PknB_like"/>
    <property type="match status" value="1"/>
</dbReference>
<proteinExistence type="predicted"/>
<feature type="transmembrane region" description="Helical" evidence="6">
    <location>
        <begin position="316"/>
        <end position="334"/>
    </location>
</feature>
<sequence length="362" mass="39799">MSEEKEVFQPGDRIGDYEVVSVLGFGATGTVYLAQHAALKKLFAVKVLSGELAFMPEFVTVFRHEAQIVAALSHENIVPVHNFGEWNGLYYYVMDFVKGGTLEDVRRRNGGRLRPDAAMDLIVAVARGLAYAHAYGVVHRDLKPEYILLTHTGTPQITDFGMAFVDRKFIEGRRRLEARRPRGIPKFRVGRVPAAPADVASSQTQIAIEENAGNKPEVVGGTEGYIAPEVERGNAATPRADVYALGALLHFLLVGETPPEPGRLSPEIYKLHRGGLAELLLRALSPAPTQRFPTAKEFLSALERVRWAPVRRRRRVLLLLAAALTAGALAFAFSSGKRSQLRKNETRIAEVQKIFEAGAPSP</sequence>
<evidence type="ECO:0000256" key="2">
    <source>
        <dbReference type="ARBA" id="ARBA00022741"/>
    </source>
</evidence>
<reference evidence="8" key="2">
    <citation type="journal article" date="2021" name="PeerJ">
        <title>Extensive microbial diversity within the chicken gut microbiome revealed by metagenomics and culture.</title>
        <authorList>
            <person name="Gilroy R."/>
            <person name="Ravi A."/>
            <person name="Getino M."/>
            <person name="Pursley I."/>
            <person name="Horton D.L."/>
            <person name="Alikhan N.F."/>
            <person name="Baker D."/>
            <person name="Gharbi K."/>
            <person name="Hall N."/>
            <person name="Watson M."/>
            <person name="Adriaenssens E.M."/>
            <person name="Foster-Nyarko E."/>
            <person name="Jarju S."/>
            <person name="Secka A."/>
            <person name="Antonio M."/>
            <person name="Oren A."/>
            <person name="Chaudhuri R.R."/>
            <person name="La Ragione R."/>
            <person name="Hildebrand F."/>
            <person name="Pallen M.J."/>
        </authorList>
    </citation>
    <scope>NUCLEOTIDE SEQUENCE</scope>
    <source>
        <strain evidence="8">10669</strain>
    </source>
</reference>